<sequence length="49" mass="5606">MWKKARVDKKGQYDNEDVQEVVNRIDEISKTCVDKEPSPNDILTQALGT</sequence>
<protein>
    <recommendedName>
        <fullName evidence="2">Serine/threonine-protein kinase nek2</fullName>
    </recommendedName>
</protein>
<proteinExistence type="predicted"/>
<name>A0A9I9EJ27_CUCME</name>
<reference evidence="1" key="1">
    <citation type="submission" date="2023-03" db="UniProtKB">
        <authorList>
            <consortium name="EnsemblPlants"/>
        </authorList>
    </citation>
    <scope>IDENTIFICATION</scope>
</reference>
<dbReference type="AlphaFoldDB" id="A0A9I9EJ27"/>
<dbReference type="Gramene" id="MELO3C034091.2.1">
    <property type="protein sequence ID" value="MELO3C034091.2.1"/>
    <property type="gene ID" value="MELO3C034091.2"/>
</dbReference>
<organism evidence="1">
    <name type="scientific">Cucumis melo</name>
    <name type="common">Muskmelon</name>
    <dbReference type="NCBI Taxonomy" id="3656"/>
    <lineage>
        <taxon>Eukaryota</taxon>
        <taxon>Viridiplantae</taxon>
        <taxon>Streptophyta</taxon>
        <taxon>Embryophyta</taxon>
        <taxon>Tracheophyta</taxon>
        <taxon>Spermatophyta</taxon>
        <taxon>Magnoliopsida</taxon>
        <taxon>eudicotyledons</taxon>
        <taxon>Gunneridae</taxon>
        <taxon>Pentapetalae</taxon>
        <taxon>rosids</taxon>
        <taxon>fabids</taxon>
        <taxon>Cucurbitales</taxon>
        <taxon>Cucurbitaceae</taxon>
        <taxon>Benincaseae</taxon>
        <taxon>Cucumis</taxon>
    </lineage>
</organism>
<evidence type="ECO:0008006" key="2">
    <source>
        <dbReference type="Google" id="ProtNLM"/>
    </source>
</evidence>
<dbReference type="EnsemblPlants" id="MELO3C034091.2.1">
    <property type="protein sequence ID" value="MELO3C034091.2.1"/>
    <property type="gene ID" value="MELO3C034091.2"/>
</dbReference>
<evidence type="ECO:0000313" key="1">
    <source>
        <dbReference type="EnsemblPlants" id="MELO3C034091.2.1"/>
    </source>
</evidence>
<accession>A0A9I9EJ27</accession>